<dbReference type="EMBL" id="CP031217">
    <property type="protein sequence ID" value="AXH12981.1"/>
    <property type="molecule type" value="Genomic_DNA"/>
</dbReference>
<dbReference type="Proteomes" id="UP000289193">
    <property type="component" value="Unassembled WGS sequence"/>
</dbReference>
<dbReference type="Gene3D" id="3.40.50.2300">
    <property type="match status" value="2"/>
</dbReference>
<proteinExistence type="inferred from homology"/>
<evidence type="ECO:0000256" key="2">
    <source>
        <dbReference type="ARBA" id="ARBA00022729"/>
    </source>
</evidence>
<feature type="domain" description="Leucine-binding protein" evidence="3">
    <location>
        <begin position="26"/>
        <end position="361"/>
    </location>
</feature>
<protein>
    <submittedName>
        <fullName evidence="4">Periplasmic ligand-binding domain-containing protein</fullName>
    </submittedName>
</protein>
<keyword evidence="2" id="KW-0732">Signal</keyword>
<evidence type="ECO:0000313" key="7">
    <source>
        <dbReference type="Proteomes" id="UP000289193"/>
    </source>
</evidence>
<dbReference type="AlphaFoldDB" id="A0AAX2A5I6"/>
<dbReference type="Pfam" id="PF13458">
    <property type="entry name" value="Peripla_BP_6"/>
    <property type="match status" value="1"/>
</dbReference>
<evidence type="ECO:0000259" key="3">
    <source>
        <dbReference type="Pfam" id="PF13458"/>
    </source>
</evidence>
<dbReference type="RefSeq" id="WP_114839789.1">
    <property type="nucleotide sequence ID" value="NZ_CP031217.1"/>
</dbReference>
<reference evidence="5 7" key="1">
    <citation type="submission" date="2017-10" db="EMBL/GenBank/DDBJ databases">
        <title>Genomics of the genus Arcobacter.</title>
        <authorList>
            <person name="Perez-Cataluna A."/>
            <person name="Figueras M.J."/>
        </authorList>
    </citation>
    <scope>NUCLEOTIDE SEQUENCE [LARGE SCALE GENOMIC DNA]</scope>
    <source>
        <strain evidence="5 7">CECT 7835</strain>
    </source>
</reference>
<dbReference type="PANTHER" id="PTHR30483:SF6">
    <property type="entry name" value="PERIPLASMIC BINDING PROTEIN OF ABC TRANSPORTER FOR NATURAL AMINO ACIDS"/>
    <property type="match status" value="1"/>
</dbReference>
<dbReference type="SUPFAM" id="SSF53822">
    <property type="entry name" value="Periplasmic binding protein-like I"/>
    <property type="match status" value="1"/>
</dbReference>
<dbReference type="PANTHER" id="PTHR30483">
    <property type="entry name" value="LEUCINE-SPECIFIC-BINDING PROTEIN"/>
    <property type="match status" value="1"/>
</dbReference>
<dbReference type="InterPro" id="IPR051010">
    <property type="entry name" value="BCAA_transport"/>
</dbReference>
<dbReference type="InterPro" id="IPR028082">
    <property type="entry name" value="Peripla_BP_I"/>
</dbReference>
<dbReference type="InterPro" id="IPR028081">
    <property type="entry name" value="Leu-bd"/>
</dbReference>
<dbReference type="EMBL" id="PDKM01000007">
    <property type="protein sequence ID" value="RXK09210.1"/>
    <property type="molecule type" value="Genomic_DNA"/>
</dbReference>
<keyword evidence="7" id="KW-1185">Reference proteome</keyword>
<comment type="similarity">
    <text evidence="1">Belongs to the leucine-binding protein family.</text>
</comment>
<dbReference type="Proteomes" id="UP000253850">
    <property type="component" value="Chromosome"/>
</dbReference>
<reference evidence="4 6" key="2">
    <citation type="submission" date="2018-07" db="EMBL/GenBank/DDBJ databases">
        <title>Complete genome of the Arcobacter bivalviorum type strain LMG 26154.</title>
        <authorList>
            <person name="Miller W.G."/>
            <person name="Yee E."/>
            <person name="Bono J.L."/>
        </authorList>
    </citation>
    <scope>NUCLEOTIDE SEQUENCE [LARGE SCALE GENOMIC DNA]</scope>
    <source>
        <strain evidence="4 6">LMG 26154</strain>
    </source>
</reference>
<evidence type="ECO:0000313" key="6">
    <source>
        <dbReference type="Proteomes" id="UP000253850"/>
    </source>
</evidence>
<evidence type="ECO:0000313" key="4">
    <source>
        <dbReference type="EMBL" id="AXH12981.1"/>
    </source>
</evidence>
<evidence type="ECO:0000256" key="1">
    <source>
        <dbReference type="ARBA" id="ARBA00010062"/>
    </source>
</evidence>
<dbReference type="KEGG" id="hbv:ABIV_2004"/>
<gene>
    <name evidence="4" type="ORF">ABIV_2004</name>
    <name evidence="5" type="ORF">CRV05_11555</name>
</gene>
<name>A0AAX2A5I6_9BACT</name>
<organism evidence="5 7">
    <name type="scientific">Halarcobacter bivalviorum</name>
    <dbReference type="NCBI Taxonomy" id="663364"/>
    <lineage>
        <taxon>Bacteria</taxon>
        <taxon>Pseudomonadati</taxon>
        <taxon>Campylobacterota</taxon>
        <taxon>Epsilonproteobacteria</taxon>
        <taxon>Campylobacterales</taxon>
        <taxon>Arcobacteraceae</taxon>
        <taxon>Halarcobacter</taxon>
    </lineage>
</organism>
<sequence length="366" mass="41680">MFKVLVGVIFLGIVSFYYGMKEDSNSIKIGFLGGLSGKYSNLGHSLLDGMTLAFEEENYKINGKEIEIISKDDRQKTTFVKLAMEEFKKEEVSLILGSGTSSMTKVALESIDESYNPILISASASSSLFSKKDDNFFRTQVSQSIESFEKLSKHLIENKIKNIYTIYDSKNKAYSESYANNFEKSFVLHGGNPFVSVKEISKDFSFIFNDIKEKKELDAVIIIANTIDTAKLVQYLRINGLEKLIIGSSWSKSSELLEDGGKYVENMLFLTSYNNSSQEKKYLDFVRKYEEKYKTIPSVFASQAYETAKIIIKALKHNEDLNKFKDTILTIKSFEGLQGTIEFDEYGDIKRDYILMTIKNGRYEPI</sequence>
<evidence type="ECO:0000313" key="5">
    <source>
        <dbReference type="EMBL" id="RXK09210.1"/>
    </source>
</evidence>
<accession>A0AAX2A5I6</accession>